<keyword evidence="3" id="KW-1185">Reference proteome</keyword>
<organism evidence="2 3">
    <name type="scientific">Rhizoclosmatium globosum</name>
    <dbReference type="NCBI Taxonomy" id="329046"/>
    <lineage>
        <taxon>Eukaryota</taxon>
        <taxon>Fungi</taxon>
        <taxon>Fungi incertae sedis</taxon>
        <taxon>Chytridiomycota</taxon>
        <taxon>Chytridiomycota incertae sedis</taxon>
        <taxon>Chytridiomycetes</taxon>
        <taxon>Chytridiales</taxon>
        <taxon>Chytriomycetaceae</taxon>
        <taxon>Rhizoclosmatium</taxon>
    </lineage>
</organism>
<dbReference type="EMBL" id="MCGO01000034">
    <property type="protein sequence ID" value="ORY40747.1"/>
    <property type="molecule type" value="Genomic_DNA"/>
</dbReference>
<sequence>MKFACVVDEVAPSTDTDGHETLSTVRIVLLRLDAASSAPITLATLDPPTAQSLTTLTDPDGTIPESHMDSDLLPPSSVWLRGKPVSINSPETTNDNNESHVVQIGLRFFLCKSLVVKQKILEFGSGSVLQIVARLEGIVKASTTAAAAPSLIGTNGDVIAPAAELNQKLNELEADEDVIQLLFTAIRQNQVLDVKLKAAEKAQAETLEKLGILQRRLDLQKGNVATAADKIPTLESLQLAQANASQSVPFIYIASVIFLLLAIIALLFK</sequence>
<evidence type="ECO:0000313" key="3">
    <source>
        <dbReference type="Proteomes" id="UP000193642"/>
    </source>
</evidence>
<dbReference type="Proteomes" id="UP000193642">
    <property type="component" value="Unassembled WGS sequence"/>
</dbReference>
<evidence type="ECO:0000313" key="2">
    <source>
        <dbReference type="EMBL" id="ORY40747.1"/>
    </source>
</evidence>
<keyword evidence="1" id="KW-0812">Transmembrane</keyword>
<protein>
    <submittedName>
        <fullName evidence="2">Uncharacterized protein</fullName>
    </submittedName>
</protein>
<proteinExistence type="predicted"/>
<keyword evidence="1" id="KW-0472">Membrane</keyword>
<comment type="caution">
    <text evidence="2">The sequence shown here is derived from an EMBL/GenBank/DDBJ whole genome shotgun (WGS) entry which is preliminary data.</text>
</comment>
<evidence type="ECO:0000256" key="1">
    <source>
        <dbReference type="SAM" id="Phobius"/>
    </source>
</evidence>
<dbReference type="OrthoDB" id="2160616at2759"/>
<reference evidence="2 3" key="1">
    <citation type="submission" date="2016-07" db="EMBL/GenBank/DDBJ databases">
        <title>Pervasive Adenine N6-methylation of Active Genes in Fungi.</title>
        <authorList>
            <consortium name="DOE Joint Genome Institute"/>
            <person name="Mondo S.J."/>
            <person name="Dannebaum R.O."/>
            <person name="Kuo R.C."/>
            <person name="Labutti K."/>
            <person name="Haridas S."/>
            <person name="Kuo A."/>
            <person name="Salamov A."/>
            <person name="Ahrendt S.R."/>
            <person name="Lipzen A."/>
            <person name="Sullivan W."/>
            <person name="Andreopoulos W.B."/>
            <person name="Clum A."/>
            <person name="Lindquist E."/>
            <person name="Daum C."/>
            <person name="Ramamoorthy G.K."/>
            <person name="Gryganskyi A."/>
            <person name="Culley D."/>
            <person name="Magnuson J.K."/>
            <person name="James T.Y."/>
            <person name="O'Malley M.A."/>
            <person name="Stajich J.E."/>
            <person name="Spatafora J.W."/>
            <person name="Visel A."/>
            <person name="Grigoriev I.V."/>
        </authorList>
    </citation>
    <scope>NUCLEOTIDE SEQUENCE [LARGE SCALE GENOMIC DNA]</scope>
    <source>
        <strain evidence="2 3">JEL800</strain>
    </source>
</reference>
<name>A0A1Y2C1I8_9FUNG</name>
<accession>A0A1Y2C1I8</accession>
<feature type="transmembrane region" description="Helical" evidence="1">
    <location>
        <begin position="250"/>
        <end position="268"/>
    </location>
</feature>
<keyword evidence="1" id="KW-1133">Transmembrane helix</keyword>
<dbReference type="AlphaFoldDB" id="A0A1Y2C1I8"/>
<gene>
    <name evidence="2" type="ORF">BCR33DRAFT_719281</name>
</gene>